<name>A0A9J6AH36_SOLCO</name>
<protein>
    <submittedName>
        <fullName evidence="1">Uncharacterized protein</fullName>
    </submittedName>
</protein>
<gene>
    <name evidence="1" type="ORF">H5410_009168</name>
</gene>
<evidence type="ECO:0000313" key="1">
    <source>
        <dbReference type="EMBL" id="KAG5623950.1"/>
    </source>
</evidence>
<reference evidence="1 2" key="1">
    <citation type="submission" date="2020-09" db="EMBL/GenBank/DDBJ databases">
        <title>De no assembly of potato wild relative species, Solanum commersonii.</title>
        <authorList>
            <person name="Cho K."/>
        </authorList>
    </citation>
    <scope>NUCLEOTIDE SEQUENCE [LARGE SCALE GENOMIC DNA]</scope>
    <source>
        <strain evidence="1">LZ3.2</strain>
        <tissue evidence="1">Leaf</tissue>
    </source>
</reference>
<accession>A0A9J6AH36</accession>
<sequence>MFSNFITIISSVPLNTTNLDISYLEGHPRSIVTRRKSSYMGRRARILAVLVGLRGTIGVRVGMDHVLFS</sequence>
<dbReference type="AlphaFoldDB" id="A0A9J6AH36"/>
<comment type="caution">
    <text evidence="1">The sequence shown here is derived from an EMBL/GenBank/DDBJ whole genome shotgun (WGS) entry which is preliminary data.</text>
</comment>
<dbReference type="EMBL" id="JACXVP010000002">
    <property type="protein sequence ID" value="KAG5623950.1"/>
    <property type="molecule type" value="Genomic_DNA"/>
</dbReference>
<organism evidence="1 2">
    <name type="scientific">Solanum commersonii</name>
    <name type="common">Commerson's wild potato</name>
    <name type="synonym">Commerson's nightshade</name>
    <dbReference type="NCBI Taxonomy" id="4109"/>
    <lineage>
        <taxon>Eukaryota</taxon>
        <taxon>Viridiplantae</taxon>
        <taxon>Streptophyta</taxon>
        <taxon>Embryophyta</taxon>
        <taxon>Tracheophyta</taxon>
        <taxon>Spermatophyta</taxon>
        <taxon>Magnoliopsida</taxon>
        <taxon>eudicotyledons</taxon>
        <taxon>Gunneridae</taxon>
        <taxon>Pentapetalae</taxon>
        <taxon>asterids</taxon>
        <taxon>lamiids</taxon>
        <taxon>Solanales</taxon>
        <taxon>Solanaceae</taxon>
        <taxon>Solanoideae</taxon>
        <taxon>Solaneae</taxon>
        <taxon>Solanum</taxon>
    </lineage>
</organism>
<dbReference type="Proteomes" id="UP000824120">
    <property type="component" value="Chromosome 2"/>
</dbReference>
<evidence type="ECO:0000313" key="2">
    <source>
        <dbReference type="Proteomes" id="UP000824120"/>
    </source>
</evidence>
<keyword evidence="2" id="KW-1185">Reference proteome</keyword>
<proteinExistence type="predicted"/>